<reference evidence="2 3" key="1">
    <citation type="submission" date="2021-02" db="EMBL/GenBank/DDBJ databases">
        <title>Cotonvirus japonicus, which uses Golgi apparatus of host cells for its virion factory, phylogenetically links tailed tupanvirus and icosahedral mimivirus.</title>
        <authorList>
            <person name="Takahashi H."/>
            <person name="Fukaya S."/>
            <person name="Song C."/>
            <person name="Murata K."/>
            <person name="Takemura M."/>
        </authorList>
    </citation>
    <scope>NUCLEOTIDE SEQUENCE [LARGE SCALE GENOMIC DNA]</scope>
</reference>
<organism evidence="2 3">
    <name type="scientific">Cotonvirus japonicus</name>
    <dbReference type="NCBI Taxonomy" id="2811091"/>
    <lineage>
        <taxon>Viruses</taxon>
        <taxon>Varidnaviria</taxon>
        <taxon>Bamfordvirae</taxon>
        <taxon>Nucleocytoviricota</taxon>
        <taxon>Megaviricetes</taxon>
        <taxon>Imitervirales</taxon>
        <taxon>Mimiviridae</taxon>
        <taxon>Megamimivirinae</taxon>
        <taxon>Cotonvirus</taxon>
        <taxon>Cotonvirus japonicum</taxon>
    </lineage>
</organism>
<sequence>MCNRIEIIQDKIIIHHEENLMDDMCPDFIRKTSNKLASNINTNNIIYDFNIKCDKLVYVFNTNTYIYYKINDKWYVDLNHILSNMNLSDDKFIYYNNKFFNYTKICIWMIKNNGTYILRDLLNLESMCAIILSFDCEFSRNFKLECINYFMAIYTVYCYLFYIILTYYSIINN</sequence>
<dbReference type="EMBL" id="AP024483">
    <property type="protein sequence ID" value="BCS83335.1"/>
    <property type="molecule type" value="Genomic_DNA"/>
</dbReference>
<dbReference type="Proteomes" id="UP001321479">
    <property type="component" value="Segment"/>
</dbReference>
<keyword evidence="1" id="KW-0812">Transmembrane</keyword>
<keyword evidence="1" id="KW-0472">Membrane</keyword>
<feature type="transmembrane region" description="Helical" evidence="1">
    <location>
        <begin position="149"/>
        <end position="170"/>
    </location>
</feature>
<evidence type="ECO:0000313" key="3">
    <source>
        <dbReference type="Proteomes" id="UP001321479"/>
    </source>
</evidence>
<name>A0ABM7NT37_9VIRU</name>
<evidence type="ECO:0000256" key="1">
    <source>
        <dbReference type="SAM" id="Phobius"/>
    </source>
</evidence>
<keyword evidence="3" id="KW-1185">Reference proteome</keyword>
<evidence type="ECO:0000313" key="2">
    <source>
        <dbReference type="EMBL" id="BCS83335.1"/>
    </source>
</evidence>
<protein>
    <submittedName>
        <fullName evidence="2">Uncharacterized protein</fullName>
    </submittedName>
</protein>
<dbReference type="GeneID" id="80558540"/>
<dbReference type="RefSeq" id="YP_010841943.1">
    <property type="nucleotide sequence ID" value="NC_079139.1"/>
</dbReference>
<accession>A0ABM7NT37</accession>
<proteinExistence type="predicted"/>
<keyword evidence="1" id="KW-1133">Transmembrane helix</keyword>